<evidence type="ECO:0000313" key="1">
    <source>
        <dbReference type="EMBL" id="CAD0152494.1"/>
    </source>
</evidence>
<reference evidence="1 2" key="1">
    <citation type="submission" date="2020-06" db="EMBL/GenBank/DDBJ databases">
        <authorList>
            <person name="Chuat V."/>
        </authorList>
    </citation>
    <scope>NUCLEOTIDE SEQUENCE [LARGE SCALE GENOMIC DNA]</scope>
    <source>
        <strain evidence="1">STH_CIRM_998</strain>
    </source>
</reference>
<dbReference type="Proteomes" id="UP000509791">
    <property type="component" value="Chromosome"/>
</dbReference>
<sequence length="60" mass="7088">MIRATNQLIKKERKDAKILILSCQAYDQTYRDPYLSNMLNFDPNTPSFFLYYQNGGCLVY</sequence>
<name>A0A7U7H0N3_STRTR</name>
<proteinExistence type="predicted"/>
<gene>
    <name evidence="1" type="ORF">STHERMO_1213</name>
</gene>
<accession>A0A7U7H0N3</accession>
<dbReference type="AlphaFoldDB" id="A0A7U7H0N3"/>
<protein>
    <submittedName>
        <fullName evidence="1">Uncharacterized protein</fullName>
    </submittedName>
</protein>
<evidence type="ECO:0000313" key="2">
    <source>
        <dbReference type="Proteomes" id="UP000509791"/>
    </source>
</evidence>
<organism evidence="1 2">
    <name type="scientific">Streptococcus thermophilus</name>
    <dbReference type="NCBI Taxonomy" id="1308"/>
    <lineage>
        <taxon>Bacteria</taxon>
        <taxon>Bacillati</taxon>
        <taxon>Bacillota</taxon>
        <taxon>Bacilli</taxon>
        <taxon>Lactobacillales</taxon>
        <taxon>Streptococcaceae</taxon>
        <taxon>Streptococcus</taxon>
    </lineage>
</organism>
<dbReference type="EMBL" id="LR822027">
    <property type="protein sequence ID" value="CAD0152494.1"/>
    <property type="molecule type" value="Genomic_DNA"/>
</dbReference>